<feature type="binding site" evidence="7">
    <location>
        <begin position="183"/>
        <end position="187"/>
    </location>
    <ligand>
        <name>pyridoxal 5'-phosphate</name>
        <dbReference type="ChEBI" id="CHEBI:597326"/>
    </ligand>
</feature>
<dbReference type="FunFam" id="3.40.50.1100:FF:000006">
    <property type="entry name" value="Cysteine synthase"/>
    <property type="match status" value="1"/>
</dbReference>
<reference evidence="13 14" key="1">
    <citation type="submission" date="2024-10" db="EMBL/GenBank/DDBJ databases">
        <authorList>
            <person name="Kim D."/>
        </authorList>
    </citation>
    <scope>NUCLEOTIDE SEQUENCE [LARGE SCALE GENOMIC DNA]</scope>
    <source>
        <strain evidence="13">BH-2024</strain>
    </source>
</reference>
<evidence type="ECO:0000256" key="8">
    <source>
        <dbReference type="PIRSR" id="PIRSR605856-51"/>
    </source>
</evidence>
<keyword evidence="5 7" id="KW-0663">Pyridoxal phosphate</keyword>
<organism evidence="13 14">
    <name type="scientific">Heterodera trifolii</name>
    <dbReference type="NCBI Taxonomy" id="157864"/>
    <lineage>
        <taxon>Eukaryota</taxon>
        <taxon>Metazoa</taxon>
        <taxon>Ecdysozoa</taxon>
        <taxon>Nematoda</taxon>
        <taxon>Chromadorea</taxon>
        <taxon>Rhabditida</taxon>
        <taxon>Tylenchina</taxon>
        <taxon>Tylenchomorpha</taxon>
        <taxon>Tylenchoidea</taxon>
        <taxon>Heteroderidae</taxon>
        <taxon>Heteroderinae</taxon>
        <taxon>Heterodera</taxon>
    </lineage>
</organism>
<feature type="modified residue" description="N6-(pyridoxal phosphate)lysine" evidence="8">
    <location>
        <position position="48"/>
    </location>
</feature>
<dbReference type="InterPro" id="IPR001216">
    <property type="entry name" value="P-phosphate_BS"/>
</dbReference>
<evidence type="ECO:0000256" key="4">
    <source>
        <dbReference type="ARBA" id="ARBA00022679"/>
    </source>
</evidence>
<feature type="binding site" evidence="7">
    <location>
        <position position="79"/>
    </location>
    <ligand>
        <name>pyridoxal 5'-phosphate</name>
        <dbReference type="ChEBI" id="CHEBI:597326"/>
    </ligand>
</feature>
<dbReference type="InterPro" id="IPR001926">
    <property type="entry name" value="TrpB-like_PALP"/>
</dbReference>
<evidence type="ECO:0000256" key="2">
    <source>
        <dbReference type="ARBA" id="ARBA00007103"/>
    </source>
</evidence>
<dbReference type="GO" id="GO:0006535">
    <property type="term" value="P:cysteine biosynthetic process from serine"/>
    <property type="evidence" value="ECO:0007669"/>
    <property type="project" value="UniProtKB-UniRule"/>
</dbReference>
<evidence type="ECO:0000256" key="1">
    <source>
        <dbReference type="ARBA" id="ARBA00001933"/>
    </source>
</evidence>
<dbReference type="SUPFAM" id="SSF48371">
    <property type="entry name" value="ARM repeat"/>
    <property type="match status" value="1"/>
</dbReference>
<accession>A0ABD2KDA5</accession>
<comment type="similarity">
    <text evidence="2 9">Belongs to the cysteine synthase/cystathionine beta-synthase family.</text>
</comment>
<sequence length="940" mass="103058">MASRDEIGQTVCDLVGNTPMVYLNKITDGCAAKIAVKVEWMNPAGSVKDRIGIAMVEEAERQGKIKPGITTIIEPTSGNTGIALAFVAVARGYRFIATMPSTMSGERRTLLRAFNAELVLTDPALGIKGCVERAEQLAAAIPNSYIPMQFANEANPKIHYRTTGPEIWRQTQGKVDACVFGIGTGGTITGSGHYLREKNPAIKFYAVEPVESPVLSGGKPSPHKIQGIGAGIVPPILDIKMYEEVILVHSDEAIAMAKRLAREEGLLSGISSGANVVAALRVAQKPEMAGKLIVTVLPSSGERYLTSALYSDIRAEMEAMSHVETLEDNLKRLLKVEDANSKKHISNGPSVVKLSPEEEEAMTNIVLENRDRLAQVWSPVRDHLRTLLSHFPHNQQLMERAVVSIVRIANRNLFRLGQHFTPTPIEKGKQTSEAVMTPNLATQKQSQQIIAGQNKCVVIVVDPMDDDKQHKQQRGEQTVQDRASNCADEVLHFMGCELLALRPPELFLFSRQIAFGLHQLLRANAANLHASEHWEMFFILLESAGAAAYRDEIDGAEMVELPPPPLPKDCSSVFKRGTIVLAFNLSRHDPAAFLKVCEILTFLARDAAHITPSNFAQFTRCLRTMVEASLDGGKCAPMKLPATPPSAQTLSNDNHSKQFSVPNNDQNGTNNVTEQQHIGEGERAVGEHERLSNCYMDASLQLLTICAQLHARAATIHKEWSTAAESVNPTASSAAAAAVADVQPLCTVFLTELWTVYWRPLLQAMARLSCDCRRRIRAQSLDALGNSFRVPALSELMQPADWEDCFAEVLFPLLSKLLASSPPISPMDPIGMEEARIRAIQFICKILLGNLTQISRLDSFADLLSHLFELMDQFLEGSSCSDLLAEVIQESLKNCVLVCENFGVFRDNLAELHGQLQERLNALAKKHEIASSVGTIKLST</sequence>
<keyword evidence="6 9" id="KW-0198">Cysteine biosynthesis</keyword>
<dbReference type="NCBIfam" id="TIGR01136">
    <property type="entry name" value="cysKM"/>
    <property type="match status" value="1"/>
</dbReference>
<dbReference type="InterPro" id="IPR016024">
    <property type="entry name" value="ARM-type_fold"/>
</dbReference>
<evidence type="ECO:0000259" key="12">
    <source>
        <dbReference type="Pfam" id="PF23325"/>
    </source>
</evidence>
<evidence type="ECO:0000256" key="10">
    <source>
        <dbReference type="SAM" id="MobiDB-lite"/>
    </source>
</evidence>
<keyword evidence="14" id="KW-1185">Reference proteome</keyword>
<name>A0ABD2KDA5_9BILA</name>
<comment type="caution">
    <text evidence="13">The sequence shown here is derived from an EMBL/GenBank/DDBJ whole genome shotgun (WGS) entry which is preliminary data.</text>
</comment>
<dbReference type="SUPFAM" id="SSF53686">
    <property type="entry name" value="Tryptophan synthase beta subunit-like PLP-dependent enzymes"/>
    <property type="match status" value="1"/>
</dbReference>
<dbReference type="EMBL" id="JBICBT010000784">
    <property type="protein sequence ID" value="KAL3100907.1"/>
    <property type="molecule type" value="Genomic_DNA"/>
</dbReference>
<evidence type="ECO:0000256" key="3">
    <source>
        <dbReference type="ARBA" id="ARBA00022605"/>
    </source>
</evidence>
<comment type="catalytic activity">
    <reaction evidence="9">
        <text>O-acetyl-L-serine + hydrogen sulfide = L-cysteine + acetate</text>
        <dbReference type="Rhea" id="RHEA:14829"/>
        <dbReference type="ChEBI" id="CHEBI:29919"/>
        <dbReference type="ChEBI" id="CHEBI:30089"/>
        <dbReference type="ChEBI" id="CHEBI:35235"/>
        <dbReference type="ChEBI" id="CHEBI:58340"/>
        <dbReference type="EC" id="2.5.1.47"/>
    </reaction>
</comment>
<gene>
    <name evidence="13" type="ORF">niasHT_029328</name>
</gene>
<dbReference type="PROSITE" id="PS00901">
    <property type="entry name" value="CYS_SYNTHASE"/>
    <property type="match status" value="1"/>
</dbReference>
<dbReference type="Proteomes" id="UP001620626">
    <property type="component" value="Unassembled WGS sequence"/>
</dbReference>
<evidence type="ECO:0000313" key="13">
    <source>
        <dbReference type="EMBL" id="KAL3100907.1"/>
    </source>
</evidence>
<dbReference type="AlphaFoldDB" id="A0ABD2KDA5"/>
<keyword evidence="3 9" id="KW-0028">Amino-acid biosynthesis</keyword>
<dbReference type="NCBIfam" id="TIGR01139">
    <property type="entry name" value="cysK"/>
    <property type="match status" value="1"/>
</dbReference>
<dbReference type="PANTHER" id="PTHR10314">
    <property type="entry name" value="CYSTATHIONINE BETA-SYNTHASE"/>
    <property type="match status" value="1"/>
</dbReference>
<evidence type="ECO:0000256" key="9">
    <source>
        <dbReference type="RuleBase" id="RU003985"/>
    </source>
</evidence>
<evidence type="ECO:0000256" key="7">
    <source>
        <dbReference type="PIRSR" id="PIRSR605856-50"/>
    </source>
</evidence>
<dbReference type="InterPro" id="IPR036052">
    <property type="entry name" value="TrpB-like_PALP_sf"/>
</dbReference>
<dbReference type="InterPro" id="IPR050214">
    <property type="entry name" value="Cys_Synth/Cystath_Beta-Synth"/>
</dbReference>
<evidence type="ECO:0000313" key="14">
    <source>
        <dbReference type="Proteomes" id="UP001620626"/>
    </source>
</evidence>
<dbReference type="CDD" id="cd01561">
    <property type="entry name" value="CBS_like"/>
    <property type="match status" value="1"/>
</dbReference>
<dbReference type="Pfam" id="PF23325">
    <property type="entry name" value="TPR_28"/>
    <property type="match status" value="1"/>
</dbReference>
<comment type="cofactor">
    <cofactor evidence="1 7 9">
        <name>pyridoxal 5'-phosphate</name>
        <dbReference type="ChEBI" id="CHEBI:597326"/>
    </cofactor>
</comment>
<evidence type="ECO:0000256" key="5">
    <source>
        <dbReference type="ARBA" id="ARBA00022898"/>
    </source>
</evidence>
<evidence type="ECO:0000256" key="6">
    <source>
        <dbReference type="ARBA" id="ARBA00023192"/>
    </source>
</evidence>
<dbReference type="GO" id="GO:0004124">
    <property type="term" value="F:cysteine synthase activity"/>
    <property type="evidence" value="ECO:0007669"/>
    <property type="project" value="UniProtKB-UniRule"/>
</dbReference>
<feature type="domain" description="Tryptophan synthase beta chain-like PALP" evidence="11">
    <location>
        <begin position="13"/>
        <end position="298"/>
    </location>
</feature>
<proteinExistence type="inferred from homology"/>
<keyword evidence="4 9" id="KW-0808">Transferase</keyword>
<protein>
    <recommendedName>
        <fullName evidence="9">Cysteine synthase</fullName>
        <ecNumber evidence="9">2.5.1.47</ecNumber>
    </recommendedName>
</protein>
<dbReference type="EC" id="2.5.1.47" evidence="9"/>
<dbReference type="InterPro" id="IPR005859">
    <property type="entry name" value="CysK"/>
</dbReference>
<feature type="domain" description="GBF1-like tetratricopeptide repeats" evidence="12">
    <location>
        <begin position="754"/>
        <end position="903"/>
    </location>
</feature>
<evidence type="ECO:0000259" key="11">
    <source>
        <dbReference type="Pfam" id="PF00291"/>
    </source>
</evidence>
<feature type="binding site" evidence="7">
    <location>
        <position position="271"/>
    </location>
    <ligand>
        <name>pyridoxal 5'-phosphate</name>
        <dbReference type="ChEBI" id="CHEBI:597326"/>
    </ligand>
</feature>
<feature type="region of interest" description="Disordered" evidence="10">
    <location>
        <begin position="645"/>
        <end position="683"/>
    </location>
</feature>
<dbReference type="InterPro" id="IPR005856">
    <property type="entry name" value="Cys_synth"/>
</dbReference>
<dbReference type="Gene3D" id="3.40.50.1100">
    <property type="match status" value="2"/>
</dbReference>
<dbReference type="Pfam" id="PF00291">
    <property type="entry name" value="PALP"/>
    <property type="match status" value="1"/>
</dbReference>
<dbReference type="InterPro" id="IPR056604">
    <property type="entry name" value="GBF1-like_TPR"/>
</dbReference>
<feature type="compositionally biased region" description="Polar residues" evidence="10">
    <location>
        <begin position="645"/>
        <end position="676"/>
    </location>
</feature>